<dbReference type="Gene3D" id="2.10.70.80">
    <property type="match status" value="1"/>
</dbReference>
<evidence type="ECO:0000256" key="6">
    <source>
        <dbReference type="SAM" id="MobiDB-lite"/>
    </source>
</evidence>
<feature type="compositionally biased region" description="Pro residues" evidence="6">
    <location>
        <begin position="316"/>
        <end position="330"/>
    </location>
</feature>
<dbReference type="Gene3D" id="3.30.60.270">
    <property type="match status" value="1"/>
</dbReference>
<keyword evidence="5" id="KW-0325">Glycoprotein</keyword>
<reference evidence="9" key="3">
    <citation type="submission" date="2025-09" db="UniProtKB">
        <authorList>
            <consortium name="Ensembl"/>
        </authorList>
    </citation>
    <scope>IDENTIFICATION</scope>
    <source>
        <strain evidence="9">breed Abyssinian</strain>
    </source>
</reference>
<dbReference type="Proteomes" id="UP000823872">
    <property type="component" value="Chromosome B1"/>
</dbReference>
<name>A0ABI7ZKP3_FELCA</name>
<gene>
    <name evidence="9" type="primary">SORCS2</name>
</gene>
<protein>
    <submittedName>
        <fullName evidence="9">Sortilin related VPS10 domain containing receptor 2</fullName>
    </submittedName>
</protein>
<dbReference type="SUPFAM" id="SSF110296">
    <property type="entry name" value="Oligoxyloglucan reducing end-specific cellobiohydrolase"/>
    <property type="match status" value="1"/>
</dbReference>
<dbReference type="PANTHER" id="PTHR12106:SF9">
    <property type="entry name" value="VPS10 DOMAIN-CONTAINING RECEPTOR SORCS2"/>
    <property type="match status" value="1"/>
</dbReference>
<keyword evidence="4 7" id="KW-0472">Membrane</keyword>
<evidence type="ECO:0000313" key="9">
    <source>
        <dbReference type="Ensembl" id="ENSFCTP00005047725.1"/>
    </source>
</evidence>
<evidence type="ECO:0000256" key="3">
    <source>
        <dbReference type="ARBA" id="ARBA00022737"/>
    </source>
</evidence>
<keyword evidence="7" id="KW-0812">Transmembrane</keyword>
<dbReference type="InterPro" id="IPR031778">
    <property type="entry name" value="Sortilin_N"/>
</dbReference>
<dbReference type="SUPFAM" id="SSF49299">
    <property type="entry name" value="PKD domain"/>
    <property type="match status" value="1"/>
</dbReference>
<dbReference type="Gene3D" id="2.130.10.10">
    <property type="entry name" value="YVTN repeat-like/Quinoprotein amine dehydrogenase"/>
    <property type="match status" value="1"/>
</dbReference>
<dbReference type="Gene3D" id="2.60.40.10">
    <property type="entry name" value="Immunoglobulins"/>
    <property type="match status" value="1"/>
</dbReference>
<keyword evidence="3" id="KW-0677">Repeat</keyword>
<dbReference type="Ensembl" id="ENSFCTT00005066082.1">
    <property type="protein sequence ID" value="ENSFCTP00005047725.1"/>
    <property type="gene ID" value="ENSFCTG00005022960.1"/>
</dbReference>
<dbReference type="PANTHER" id="PTHR12106">
    <property type="entry name" value="SORTILIN RELATED"/>
    <property type="match status" value="1"/>
</dbReference>
<comment type="subcellular location">
    <subcellularLocation>
        <location evidence="1">Membrane</location>
        <topology evidence="1">Single-pass type I membrane protein</topology>
    </subcellularLocation>
</comment>
<evidence type="ECO:0000256" key="5">
    <source>
        <dbReference type="ARBA" id="ARBA00023180"/>
    </source>
</evidence>
<dbReference type="SMART" id="SM00089">
    <property type="entry name" value="PKD"/>
    <property type="match status" value="1"/>
</dbReference>
<evidence type="ECO:0000259" key="8">
    <source>
        <dbReference type="PROSITE" id="PS50093"/>
    </source>
</evidence>
<feature type="region of interest" description="Disordered" evidence="6">
    <location>
        <begin position="170"/>
        <end position="333"/>
    </location>
</feature>
<dbReference type="InterPro" id="IPR031777">
    <property type="entry name" value="Sortilin_C"/>
</dbReference>
<dbReference type="InterPro" id="IPR022409">
    <property type="entry name" value="PKD/Chitinase_dom"/>
</dbReference>
<dbReference type="SMART" id="SM00602">
    <property type="entry name" value="VPS10"/>
    <property type="match status" value="1"/>
</dbReference>
<dbReference type="InterPro" id="IPR000601">
    <property type="entry name" value="PKD_dom"/>
</dbReference>
<evidence type="ECO:0000313" key="10">
    <source>
        <dbReference type="Proteomes" id="UP000823872"/>
    </source>
</evidence>
<accession>A0ABI7ZKP3</accession>
<dbReference type="GeneTree" id="ENSGT01030000234563"/>
<evidence type="ECO:0000256" key="1">
    <source>
        <dbReference type="ARBA" id="ARBA00004479"/>
    </source>
</evidence>
<feature type="domain" description="PKD" evidence="8">
    <location>
        <begin position="1114"/>
        <end position="1174"/>
    </location>
</feature>
<dbReference type="InterPro" id="IPR035986">
    <property type="entry name" value="PKD_dom_sf"/>
</dbReference>
<dbReference type="Pfam" id="PF15901">
    <property type="entry name" value="Sortilin_C"/>
    <property type="match status" value="1"/>
</dbReference>
<feature type="transmembrane region" description="Helical" evidence="7">
    <location>
        <begin position="1377"/>
        <end position="1398"/>
    </location>
</feature>
<dbReference type="InterPro" id="IPR006581">
    <property type="entry name" value="VPS10"/>
</dbReference>
<feature type="compositionally biased region" description="Low complexity" evidence="6">
    <location>
        <begin position="262"/>
        <end position="280"/>
    </location>
</feature>
<keyword evidence="7" id="KW-1133">Transmembrane helix</keyword>
<organism evidence="9 10">
    <name type="scientific">Felis catus</name>
    <name type="common">Cat</name>
    <name type="synonym">Felis silvestris catus</name>
    <dbReference type="NCBI Taxonomy" id="9685"/>
    <lineage>
        <taxon>Eukaryota</taxon>
        <taxon>Metazoa</taxon>
        <taxon>Chordata</taxon>
        <taxon>Craniata</taxon>
        <taxon>Vertebrata</taxon>
        <taxon>Euteleostomi</taxon>
        <taxon>Mammalia</taxon>
        <taxon>Eutheria</taxon>
        <taxon>Laurasiatheria</taxon>
        <taxon>Carnivora</taxon>
        <taxon>Feliformia</taxon>
        <taxon>Felidae</taxon>
        <taxon>Felinae</taxon>
        <taxon>Felis</taxon>
    </lineage>
</organism>
<comment type="similarity">
    <text evidence="2">Belongs to the VPS10-related sortilin family. SORCS subfamily.</text>
</comment>
<evidence type="ECO:0000256" key="2">
    <source>
        <dbReference type="ARBA" id="ARBA00010818"/>
    </source>
</evidence>
<reference evidence="9" key="2">
    <citation type="submission" date="2025-08" db="UniProtKB">
        <authorList>
            <consortium name="Ensembl"/>
        </authorList>
    </citation>
    <scope>IDENTIFICATION</scope>
    <source>
        <strain evidence="9">breed Abyssinian</strain>
    </source>
</reference>
<evidence type="ECO:0000256" key="7">
    <source>
        <dbReference type="SAM" id="Phobius"/>
    </source>
</evidence>
<proteinExistence type="inferred from homology"/>
<feature type="compositionally biased region" description="Basic residues" evidence="6">
    <location>
        <begin position="235"/>
        <end position="247"/>
    </location>
</feature>
<feature type="compositionally biased region" description="Low complexity" evidence="6">
    <location>
        <begin position="405"/>
        <end position="421"/>
    </location>
</feature>
<dbReference type="Pfam" id="PF15902">
    <property type="entry name" value="Sortilin-Vps10"/>
    <property type="match status" value="1"/>
</dbReference>
<dbReference type="InterPro" id="IPR013783">
    <property type="entry name" value="Ig-like_fold"/>
</dbReference>
<reference evidence="9 10" key="1">
    <citation type="submission" date="2021-02" db="EMBL/GenBank/DDBJ databases">
        <title>Safari Cat Assemblies.</title>
        <authorList>
            <person name="Bredemeyer K.R."/>
            <person name="Murphy W.J."/>
        </authorList>
    </citation>
    <scope>NUCLEOTIDE SEQUENCE [LARGE SCALE GENOMIC DNA]</scope>
</reference>
<dbReference type="InterPro" id="IPR050310">
    <property type="entry name" value="VPS10-sortilin"/>
</dbReference>
<evidence type="ECO:0000256" key="4">
    <source>
        <dbReference type="ARBA" id="ARBA00023136"/>
    </source>
</evidence>
<sequence>MILGGDFLCAEPQFPHSSLPPGRLCPGWDLAPPHTPSKCFHTQVSVLMFGAAPLVAPGLGAQPCSARTSQSLRHRRGCPGVGCVPAATGPLQWLGSPLGSVYTATSLEAPAEHLTTSALSSLWLSVTWSVKVLAGVRSVSLGGPPAPGPGAWLLFTPVLPRCLEPWLAQSRRSVSSGRKGGRKERGQRGGKAQGRAEEGRKGLWGSALPGPLPRPLSGWRSLGRRGVGRQVAVRPRLRGRRRRRRRSRESPPPAGSLPSPAPFSALSLALPSALPLSRPRSPSPAPPRRRPSATMAHRGPPRAPKGPGPAARAPSPGAPPPPPPPPPPRSPRSRPLLLLLLLLAACGAAGRSPEPGRLGPRAVLTRAPASPPAGRALPGGGEDRQARGAEPGAPGLGPAPGPGEDGAPAAGQGRRARAAPAAGAASRAQVSLISTSFVLKGDATHNQAMVHWTGENSSVILILTKYYHADMGKVLESSLWRSSDFGTSYTKLTLQPGVTTVIDNFYICPTNKRKVVLVSSSLSDRDQSLFLSTDEGATFQKQLVPFSVETLIFHPKEEDKVLAYSKESTLYVSSDLGKKWTLLRERVTKDHVFWAVSGVDTDPDLVHMETQDLGGGFRYVTCQIHNCSDKTLTALFPGRIDHSSLTVQDDYIFFKATATNRTKYYVSYRRNEFVLMKLPKYALPQDLQIISTDESQVFVAVQEWHQTDTYNLYQSDTRGVHYSLVLEDVRSSRQAEDSVLIDILEVRGVKGVFLANQKTNGKVVTLITYNKGRDWDRLRPPSTDMNGKPTNCEPPDCHLHLHLRWADNPYVSGTVHTKDTAPGLIMGAGNLGSQLVEYKEEMYITSDCGHTWRQVFEEEHHVLYLDHGGVIAAIKDTSIPLKILKFSVDEGLTWSTHNFTSTSVFVDGLLSEPGDETLVMTVFGHISFRSDWELVKVDFRPSFPRQCSEDDYGSWHLSDLKGDRCIMGQQRSFRKRKPTSWCVKGKSFTSALEARVCRCRESDFLCDYGFERSPSSGSDANKCFANFWFNPLSPPDDCVLGQTYTSSLGYRKVVSNVCEGGVDPRQSPAPLQCPLTPPRGLRVSIRGDAVAVRPGEDVLFVVRQEQGDVLTTKYQVDLGDGFKAVYVNLTSTEEPIRHRYESPGVYRVSVRAENVAGHDEAVLFVQVNSPLQALHLEVLPVVGLNQEVNLTAVLLPLNPNLTVFYWWIGHSLQPLLSLENSVTTRFADTGDVRVTVQAACGNSVLQDSKVVRVLDQFQVVPLRFSTDLDVHNPNTPEWREDVGLVVTRLLSKETSVPEELLVTVVKPGLPTVADLNVLLPPPGPARKRNLTSDKRLMAIQQVLKAQKISFLLRGGVRILVAMRDTDTDSQRLGGGGGYWAVAVLVVIGLFAVGVFILYKFKRKRPGRTVYAQMHNEKEQEMTSPVSHSQGVQSVIQGNHSGVVLSINSREMHSYLVS</sequence>
<feature type="region of interest" description="Disordered" evidence="6">
    <location>
        <begin position="351"/>
        <end position="421"/>
    </location>
</feature>
<dbReference type="InterPro" id="IPR015943">
    <property type="entry name" value="WD40/YVTN_repeat-like_dom_sf"/>
</dbReference>
<dbReference type="Pfam" id="PF00801">
    <property type="entry name" value="PKD"/>
    <property type="match status" value="1"/>
</dbReference>
<keyword evidence="10" id="KW-1185">Reference proteome</keyword>
<dbReference type="PROSITE" id="PS50093">
    <property type="entry name" value="PKD"/>
    <property type="match status" value="1"/>
</dbReference>
<feature type="compositionally biased region" description="Pro residues" evidence="6">
    <location>
        <begin position="250"/>
        <end position="261"/>
    </location>
</feature>